<reference evidence="5" key="1">
    <citation type="submission" date="2013-07" db="EMBL/GenBank/DDBJ databases">
        <title>Cloning and expression in Escherichia coli of a gene encoding thioesterase from Isochrysis galbana sharing significant similarities with carboxylesterases.</title>
        <authorList>
            <person name="Kerviel V."/>
            <person name="Dumur J."/>
            <person name="Herault J."/>
            <person name="Ergan F."/>
            <person name="Loiseau C."/>
        </authorList>
    </citation>
    <scope>NUCLEOTIDE SEQUENCE</scope>
</reference>
<feature type="compositionally biased region" description="Low complexity" evidence="3">
    <location>
        <begin position="77"/>
        <end position="91"/>
    </location>
</feature>
<dbReference type="EMBL" id="KF384447">
    <property type="protein sequence ID" value="AGZ15437.1"/>
    <property type="molecule type" value="mRNA"/>
</dbReference>
<dbReference type="InterPro" id="IPR003140">
    <property type="entry name" value="PLipase/COase/thioEstase"/>
</dbReference>
<keyword evidence="2" id="KW-0378">Hydrolase</keyword>
<dbReference type="PANTHER" id="PTHR10655">
    <property type="entry name" value="LYSOPHOSPHOLIPASE-RELATED"/>
    <property type="match status" value="1"/>
</dbReference>
<feature type="compositionally biased region" description="Acidic residues" evidence="3">
    <location>
        <begin position="95"/>
        <end position="106"/>
    </location>
</feature>
<feature type="region of interest" description="Disordered" evidence="3">
    <location>
        <begin position="75"/>
        <end position="106"/>
    </location>
</feature>
<dbReference type="Gene3D" id="3.40.50.1820">
    <property type="entry name" value="alpha/beta hydrolase"/>
    <property type="match status" value="1"/>
</dbReference>
<proteinExistence type="evidence at transcript level"/>
<dbReference type="SUPFAM" id="SSF53474">
    <property type="entry name" value="alpha/beta-Hydrolases"/>
    <property type="match status" value="1"/>
</dbReference>
<evidence type="ECO:0000256" key="3">
    <source>
        <dbReference type="SAM" id="MobiDB-lite"/>
    </source>
</evidence>
<dbReference type="InterPro" id="IPR050565">
    <property type="entry name" value="LYPA1-2/EST-like"/>
</dbReference>
<feature type="domain" description="Phospholipase/carboxylesterase/thioesterase" evidence="4">
    <location>
        <begin position="133"/>
        <end position="340"/>
    </location>
</feature>
<accession>U5U2U1</accession>
<evidence type="ECO:0000313" key="5">
    <source>
        <dbReference type="EMBL" id="AGZ15437.1"/>
    </source>
</evidence>
<sequence length="381" mass="42372">MGGRLRQSPPDRRAQGPVTRRRFFSAGPHMDVRRSAKQTLLQSFNSMKRRSDGVQRIHMEGLAFKRALRPRRYSSDASRIAASSKSQSSLSDGKEDSETDLDDDCSDASMIDGYLAAPSGRIRRTTSEDPGIVVIEPSGPHTHTAILLHGMYCSPESSDTFVGLPAAVKSLGLLPGIKYVFPHAPRRTISWPTGPEANVASWYNYYTRRDGELEHDVLNEAHLASQTRRIHSIVEREAALLGGDARRIMLGGSSQGGTVALHATINYHRPLGALLCLRSCLIDSVTFPRDKRSPAAGTPVFVFAAAQDKVYAPQLQYRGFSLLADSGFHVEWHVEPHLTHWDESRTEKRVVAAWIARTVRERGLRERERSVSPELILEPLF</sequence>
<dbReference type="InterPro" id="IPR029058">
    <property type="entry name" value="AB_hydrolase_fold"/>
</dbReference>
<name>U5U2U1_ISOGA</name>
<evidence type="ECO:0000256" key="2">
    <source>
        <dbReference type="ARBA" id="ARBA00022801"/>
    </source>
</evidence>
<dbReference type="PANTHER" id="PTHR10655:SF17">
    <property type="entry name" value="LYSOPHOSPHOLIPASE-LIKE PROTEIN 1"/>
    <property type="match status" value="1"/>
</dbReference>
<protein>
    <submittedName>
        <fullName evidence="5">TeCe</fullName>
    </submittedName>
</protein>
<organism evidence="5">
    <name type="scientific">Isochrysis galbana</name>
    <name type="common">Marine planktonic alga</name>
    <dbReference type="NCBI Taxonomy" id="37099"/>
    <lineage>
        <taxon>Eukaryota</taxon>
        <taxon>Haptista</taxon>
        <taxon>Haptophyta</taxon>
        <taxon>Prymnesiophyceae</taxon>
        <taxon>Isochrysidales</taxon>
        <taxon>Isochrysidaceae</taxon>
        <taxon>Isochrysis</taxon>
    </lineage>
</organism>
<dbReference type="Pfam" id="PF02230">
    <property type="entry name" value="Abhydrolase_2"/>
    <property type="match status" value="1"/>
</dbReference>
<evidence type="ECO:0000256" key="1">
    <source>
        <dbReference type="ARBA" id="ARBA00006499"/>
    </source>
</evidence>
<comment type="similarity">
    <text evidence="1">Belongs to the AB hydrolase superfamily. AB hydrolase 2 family.</text>
</comment>
<dbReference type="SMR" id="U5U2U1"/>
<dbReference type="ESTHER" id="isoga-TeCe">
    <property type="family name" value="LYsophospholipase_carboxylesterase"/>
</dbReference>
<feature type="region of interest" description="Disordered" evidence="3">
    <location>
        <begin position="1"/>
        <end position="31"/>
    </location>
</feature>
<dbReference type="AlphaFoldDB" id="U5U2U1"/>
<dbReference type="GO" id="GO:0016787">
    <property type="term" value="F:hydrolase activity"/>
    <property type="evidence" value="ECO:0007669"/>
    <property type="project" value="UniProtKB-KW"/>
</dbReference>
<evidence type="ECO:0000259" key="4">
    <source>
        <dbReference type="Pfam" id="PF02230"/>
    </source>
</evidence>